<sequence length="122" mass="14236">MVSDIPWHVKFSNQFKLSGNDILNRIVLGSSTAFVSARNEQVYMSKPKSKNRLDRDIISLKVKPYAVTDLFARYQITDNWNVQFNVNNVFDKKYTHASFPESSGRNFYGTPLNYLFTLQRKF</sequence>
<keyword evidence="6" id="KW-0408">Iron</keyword>
<dbReference type="Pfam" id="PF00593">
    <property type="entry name" value="TonB_dep_Rec_b-barrel"/>
    <property type="match status" value="1"/>
</dbReference>
<evidence type="ECO:0000313" key="14">
    <source>
        <dbReference type="Proteomes" id="UP000490535"/>
    </source>
</evidence>
<comment type="subcellular location">
    <subcellularLocation>
        <location evidence="1 11">Cell outer membrane</location>
        <topology evidence="1 11">Multi-pass membrane protein</topology>
    </subcellularLocation>
</comment>
<evidence type="ECO:0000256" key="1">
    <source>
        <dbReference type="ARBA" id="ARBA00004571"/>
    </source>
</evidence>
<dbReference type="AlphaFoldDB" id="A0A833USH1"/>
<comment type="caution">
    <text evidence="13">The sequence shown here is derived from an EMBL/GenBank/DDBJ whole genome shotgun (WGS) entry which is preliminary data.</text>
</comment>
<keyword evidence="4" id="KW-0410">Iron transport</keyword>
<feature type="domain" description="TonB-dependent receptor-like beta-barrel" evidence="12">
    <location>
        <begin position="53"/>
        <end position="89"/>
    </location>
</feature>
<evidence type="ECO:0000256" key="3">
    <source>
        <dbReference type="ARBA" id="ARBA00022452"/>
    </source>
</evidence>
<dbReference type="PANTHER" id="PTHR32552:SF81">
    <property type="entry name" value="TONB-DEPENDENT OUTER MEMBRANE RECEPTOR"/>
    <property type="match status" value="1"/>
</dbReference>
<keyword evidence="9 11" id="KW-0472">Membrane</keyword>
<gene>
    <name evidence="13" type="primary">fhuE_3</name>
    <name evidence="13" type="ORF">GAK29_03757</name>
</gene>
<dbReference type="Proteomes" id="UP000490535">
    <property type="component" value="Unassembled WGS sequence"/>
</dbReference>
<reference evidence="14" key="1">
    <citation type="journal article" date="2020" name="MBio">
        <title>Horizontal gene transfer to a defensive symbiont with a reduced genome amongst a multipartite beetle microbiome.</title>
        <authorList>
            <person name="Waterworth S.C."/>
            <person name="Florez L.V."/>
            <person name="Rees E.R."/>
            <person name="Hertweck C."/>
            <person name="Kaltenpoth M."/>
            <person name="Kwan J.C."/>
        </authorList>
    </citation>
    <scope>NUCLEOTIDE SEQUENCE [LARGE SCALE GENOMIC DNA]</scope>
</reference>
<keyword evidence="5 11" id="KW-0812">Transmembrane</keyword>
<dbReference type="GO" id="GO:0006826">
    <property type="term" value="P:iron ion transport"/>
    <property type="evidence" value="ECO:0007669"/>
    <property type="project" value="UniProtKB-KW"/>
</dbReference>
<keyword evidence="7" id="KW-0406">Ion transport</keyword>
<evidence type="ECO:0000256" key="2">
    <source>
        <dbReference type="ARBA" id="ARBA00022448"/>
    </source>
</evidence>
<evidence type="ECO:0000256" key="8">
    <source>
        <dbReference type="ARBA" id="ARBA00023077"/>
    </source>
</evidence>
<evidence type="ECO:0000256" key="5">
    <source>
        <dbReference type="ARBA" id="ARBA00022692"/>
    </source>
</evidence>
<name>A0A833USH1_ACIBZ</name>
<evidence type="ECO:0000313" key="13">
    <source>
        <dbReference type="EMBL" id="KAF1019961.1"/>
    </source>
</evidence>
<dbReference type="InterPro" id="IPR000531">
    <property type="entry name" value="Beta-barrel_TonB"/>
</dbReference>
<dbReference type="GO" id="GO:0009279">
    <property type="term" value="C:cell outer membrane"/>
    <property type="evidence" value="ECO:0007669"/>
    <property type="project" value="UniProtKB-SubCell"/>
</dbReference>
<organism evidence="13 14">
    <name type="scientific">Acinetobacter bereziniae</name>
    <name type="common">Acinetobacter genomosp. 10</name>
    <dbReference type="NCBI Taxonomy" id="106648"/>
    <lineage>
        <taxon>Bacteria</taxon>
        <taxon>Pseudomonadati</taxon>
        <taxon>Pseudomonadota</taxon>
        <taxon>Gammaproteobacteria</taxon>
        <taxon>Moraxellales</taxon>
        <taxon>Moraxellaceae</taxon>
        <taxon>Acinetobacter</taxon>
    </lineage>
</organism>
<keyword evidence="3 11" id="KW-1134">Transmembrane beta strand</keyword>
<dbReference type="Gene3D" id="2.40.170.20">
    <property type="entry name" value="TonB-dependent receptor, beta-barrel domain"/>
    <property type="match status" value="1"/>
</dbReference>
<evidence type="ECO:0000256" key="4">
    <source>
        <dbReference type="ARBA" id="ARBA00022496"/>
    </source>
</evidence>
<proteinExistence type="inferred from homology"/>
<keyword evidence="8" id="KW-0798">TonB box</keyword>
<dbReference type="InterPro" id="IPR039426">
    <property type="entry name" value="TonB-dep_rcpt-like"/>
</dbReference>
<keyword evidence="10 11" id="KW-0998">Cell outer membrane</keyword>
<dbReference type="EMBL" id="WNDP01000131">
    <property type="protein sequence ID" value="KAF1019961.1"/>
    <property type="molecule type" value="Genomic_DNA"/>
</dbReference>
<keyword evidence="2 11" id="KW-0813">Transport</keyword>
<dbReference type="SUPFAM" id="SSF56935">
    <property type="entry name" value="Porins"/>
    <property type="match status" value="1"/>
</dbReference>
<dbReference type="PANTHER" id="PTHR32552">
    <property type="entry name" value="FERRICHROME IRON RECEPTOR-RELATED"/>
    <property type="match status" value="1"/>
</dbReference>
<evidence type="ECO:0000256" key="9">
    <source>
        <dbReference type="ARBA" id="ARBA00023136"/>
    </source>
</evidence>
<accession>A0A833USH1</accession>
<evidence type="ECO:0000256" key="7">
    <source>
        <dbReference type="ARBA" id="ARBA00023065"/>
    </source>
</evidence>
<comment type="similarity">
    <text evidence="11">Belongs to the TonB-dependent receptor family.</text>
</comment>
<evidence type="ECO:0000256" key="6">
    <source>
        <dbReference type="ARBA" id="ARBA00023004"/>
    </source>
</evidence>
<dbReference type="InterPro" id="IPR036942">
    <property type="entry name" value="Beta-barrel_TonB_sf"/>
</dbReference>
<evidence type="ECO:0000259" key="12">
    <source>
        <dbReference type="Pfam" id="PF00593"/>
    </source>
</evidence>
<dbReference type="PROSITE" id="PS52016">
    <property type="entry name" value="TONB_DEPENDENT_REC_3"/>
    <property type="match status" value="1"/>
</dbReference>
<keyword evidence="13" id="KW-0675">Receptor</keyword>
<protein>
    <submittedName>
        <fullName evidence="13">FhuE receptor</fullName>
    </submittedName>
</protein>
<evidence type="ECO:0000256" key="11">
    <source>
        <dbReference type="PROSITE-ProRule" id="PRU01360"/>
    </source>
</evidence>
<evidence type="ECO:0000256" key="10">
    <source>
        <dbReference type="ARBA" id="ARBA00023237"/>
    </source>
</evidence>